<protein>
    <submittedName>
        <fullName evidence="1">Uncharacterized protein</fullName>
    </submittedName>
</protein>
<name>A0A645ISU7_9ZZZZ</name>
<gene>
    <name evidence="1" type="ORF">SDC9_202145</name>
</gene>
<dbReference type="EMBL" id="VSSQ01122733">
    <property type="protein sequence ID" value="MPN54475.1"/>
    <property type="molecule type" value="Genomic_DNA"/>
</dbReference>
<sequence>MNRIFYDVDLKPDSDHAQEPAIVALHPEIHKYSNIIPISLVRIDFQIELMAGFRKIVIPDIMLIALRNCLIQAVLIVIVAGLRRDTEHGCIAVFLLVGLQIAV</sequence>
<organism evidence="1">
    <name type="scientific">bioreactor metagenome</name>
    <dbReference type="NCBI Taxonomy" id="1076179"/>
    <lineage>
        <taxon>unclassified sequences</taxon>
        <taxon>metagenomes</taxon>
        <taxon>ecological metagenomes</taxon>
    </lineage>
</organism>
<reference evidence="1" key="1">
    <citation type="submission" date="2019-08" db="EMBL/GenBank/DDBJ databases">
        <authorList>
            <person name="Kucharzyk K."/>
            <person name="Murdoch R.W."/>
            <person name="Higgins S."/>
            <person name="Loffler F."/>
        </authorList>
    </citation>
    <scope>NUCLEOTIDE SEQUENCE</scope>
</reference>
<accession>A0A645ISU7</accession>
<dbReference type="AlphaFoldDB" id="A0A645ISU7"/>
<comment type="caution">
    <text evidence="1">The sequence shown here is derived from an EMBL/GenBank/DDBJ whole genome shotgun (WGS) entry which is preliminary data.</text>
</comment>
<evidence type="ECO:0000313" key="1">
    <source>
        <dbReference type="EMBL" id="MPN54475.1"/>
    </source>
</evidence>
<proteinExistence type="predicted"/>